<dbReference type="Proteomes" id="UP001279734">
    <property type="component" value="Unassembled WGS sequence"/>
</dbReference>
<dbReference type="AlphaFoldDB" id="A0AAD3Y4Q3"/>
<evidence type="ECO:0000313" key="2">
    <source>
        <dbReference type="EMBL" id="GMH29502.1"/>
    </source>
</evidence>
<sequence>MAVSANPYYDRHDPSSALGMPSASGKQEGQAQSVAVVLSCGNHHLEDKHKEWHHDSYVEVLRCGITVDGTGYLDAGCRFSLKLFSPHCPSHPQGGDPRQFTYTEQLRRNLAGMRQKDAAPGAQVADAAFSSLVSGRDTFAEGFRLKSILKKPKRPK</sequence>
<organism evidence="2 3">
    <name type="scientific">Nepenthes gracilis</name>
    <name type="common">Slender pitcher plant</name>
    <dbReference type="NCBI Taxonomy" id="150966"/>
    <lineage>
        <taxon>Eukaryota</taxon>
        <taxon>Viridiplantae</taxon>
        <taxon>Streptophyta</taxon>
        <taxon>Embryophyta</taxon>
        <taxon>Tracheophyta</taxon>
        <taxon>Spermatophyta</taxon>
        <taxon>Magnoliopsida</taxon>
        <taxon>eudicotyledons</taxon>
        <taxon>Gunneridae</taxon>
        <taxon>Pentapetalae</taxon>
        <taxon>Caryophyllales</taxon>
        <taxon>Nepenthaceae</taxon>
        <taxon>Nepenthes</taxon>
    </lineage>
</organism>
<reference evidence="2" key="1">
    <citation type="submission" date="2023-05" db="EMBL/GenBank/DDBJ databases">
        <title>Nepenthes gracilis genome sequencing.</title>
        <authorList>
            <person name="Fukushima K."/>
        </authorList>
    </citation>
    <scope>NUCLEOTIDE SEQUENCE</scope>
    <source>
        <strain evidence="2">SING2019-196</strain>
    </source>
</reference>
<evidence type="ECO:0000313" key="3">
    <source>
        <dbReference type="Proteomes" id="UP001279734"/>
    </source>
</evidence>
<evidence type="ECO:0000256" key="1">
    <source>
        <dbReference type="SAM" id="MobiDB-lite"/>
    </source>
</evidence>
<keyword evidence="3" id="KW-1185">Reference proteome</keyword>
<gene>
    <name evidence="2" type="ORF">Nepgr_031345</name>
</gene>
<feature type="region of interest" description="Disordered" evidence="1">
    <location>
        <begin position="1"/>
        <end position="28"/>
    </location>
</feature>
<accession>A0AAD3Y4Q3</accession>
<dbReference type="EMBL" id="BSYO01000036">
    <property type="protein sequence ID" value="GMH29502.1"/>
    <property type="molecule type" value="Genomic_DNA"/>
</dbReference>
<proteinExistence type="predicted"/>
<comment type="caution">
    <text evidence="2">The sequence shown here is derived from an EMBL/GenBank/DDBJ whole genome shotgun (WGS) entry which is preliminary data.</text>
</comment>
<name>A0AAD3Y4Q3_NEPGR</name>
<protein>
    <submittedName>
        <fullName evidence="2">Uncharacterized protein</fullName>
    </submittedName>
</protein>